<dbReference type="Proteomes" id="UP001202180">
    <property type="component" value="Unassembled WGS sequence"/>
</dbReference>
<gene>
    <name evidence="3" type="ORF">M0L20_28800</name>
</gene>
<evidence type="ECO:0000313" key="3">
    <source>
        <dbReference type="EMBL" id="MCK8495900.1"/>
    </source>
</evidence>
<feature type="domain" description="Ig-like" evidence="2">
    <location>
        <begin position="37"/>
        <end position="112"/>
    </location>
</feature>
<comment type="caution">
    <text evidence="3">The sequence shown here is derived from an EMBL/GenBank/DDBJ whole genome shotgun (WGS) entry which is preliminary data.</text>
</comment>
<feature type="domain" description="Ig-like" evidence="2">
    <location>
        <begin position="421"/>
        <end position="496"/>
    </location>
</feature>
<feature type="domain" description="Ig-like" evidence="2">
    <location>
        <begin position="269"/>
        <end position="344"/>
    </location>
</feature>
<evidence type="ECO:0000313" key="4">
    <source>
        <dbReference type="Proteomes" id="UP001202180"/>
    </source>
</evidence>
<name>A0ABT0HUN2_9BACT</name>
<proteinExistence type="predicted"/>
<evidence type="ECO:0000259" key="2">
    <source>
        <dbReference type="Pfam" id="PF19081"/>
    </source>
</evidence>
<protein>
    <submittedName>
        <fullName evidence="3">T9SS type A sorting domain-containing protein</fullName>
    </submittedName>
</protein>
<accession>A0ABT0HUN2</accession>
<sequence length="836" mass="86430">SFSTQTATVFTFYVSQTDVNGCESPRQPVSVSVVATPSAPAVSSVSLCQGATGQFSTTIPGALWYTAATGGIGSNQPPTLNNQTSGDQIVYVSQTLNGCESPRTAVKATIYPIPAAPAVLTSLSLCQNSPASSLTATGSGLIWYGQSGQLTGAPTPNTSIAGTQSFSVSQTVSGCESPRTPLTVRILTLPASPTADPAQFCVGTTPGSLSATGSSLKWYTGSVGGVGSAGSPSFSTQTATVFTFYVSQTDVNGCESPRQPVSVSVVATPSAPAVSSVSLCQGATGQFSTTIPGALWYTAATGGIGSNQPPTLNNQTSGDQIVYVSQTLNGCESPRTAVKATIYPIPAAPTAATTFLCQFSSSGSLSATGLSLTWYNQSGRLAGAPVPNTSLAGTQSYSVSQTVNTCESPRTAVSVVIRPAPSTPTAGSISYCINDVPRSLTAAGSNIKWYTTSTDGTSSPSSPAFFTEAAKVYTFYVTQTDTSGCESVRQPVSVSVVAPPSAPTVTAIQLLCQSSQASPLTASPNTGLIWQGPGVTAIDKAPTPITSQPGAFTYLVSQKAGSCTSPAAQIVVTVSATPDAPSVTSSVAFCIGDVPTPLSATGSNLTWYTNAERMGPSLTQVVPNTNQANITTYYVTQKNANNCESPTNRVEVRVSKRATASLSGDGYIYPGDSTAIRIRLTGDARWTLQADWLSKPIVIDDPKDSLHVEWVHPTKTTTYAITSLSTACGLGESVAPYTVRVISPLSAQPIAEPMWVNAYPNPTTGEVSVNWSSPTKQTVTLQIVNATGTIIKQVTRQSTSTPQTEVFHIDTQPAGMYFIQLKSISNGVMTKPIIKH</sequence>
<keyword evidence="4" id="KW-1185">Reference proteome</keyword>
<feature type="domain" description="Ig-like" evidence="2">
    <location>
        <begin position="578"/>
        <end position="654"/>
    </location>
</feature>
<feature type="domain" description="Secretion system C-terminal sorting" evidence="1">
    <location>
        <begin position="759"/>
        <end position="834"/>
    </location>
</feature>
<dbReference type="RefSeq" id="WP_248480706.1">
    <property type="nucleotide sequence ID" value="NZ_JALPRF010000012.1"/>
</dbReference>
<feature type="non-terminal residue" evidence="3">
    <location>
        <position position="1"/>
    </location>
</feature>
<feature type="domain" description="Ig-like" evidence="2">
    <location>
        <begin position="190"/>
        <end position="265"/>
    </location>
</feature>
<dbReference type="NCBIfam" id="TIGR04183">
    <property type="entry name" value="Por_Secre_tail"/>
    <property type="match status" value="1"/>
</dbReference>
<organism evidence="3 4">
    <name type="scientific">Spirosoma liriopis</name>
    <dbReference type="NCBI Taxonomy" id="2937440"/>
    <lineage>
        <taxon>Bacteria</taxon>
        <taxon>Pseudomonadati</taxon>
        <taxon>Bacteroidota</taxon>
        <taxon>Cytophagia</taxon>
        <taxon>Cytophagales</taxon>
        <taxon>Cytophagaceae</taxon>
        <taxon>Spirosoma</taxon>
    </lineage>
</organism>
<dbReference type="Pfam" id="PF19081">
    <property type="entry name" value="Ig_7"/>
    <property type="match status" value="5"/>
</dbReference>
<reference evidence="3 4" key="1">
    <citation type="submission" date="2022-04" db="EMBL/GenBank/DDBJ databases">
        <title>Spirosoma sp. strain RP8 genome sequencing and assembly.</title>
        <authorList>
            <person name="Jung Y."/>
        </authorList>
    </citation>
    <scope>NUCLEOTIDE SEQUENCE [LARGE SCALE GENOMIC DNA]</scope>
    <source>
        <strain evidence="3 4">RP8</strain>
    </source>
</reference>
<evidence type="ECO:0000259" key="1">
    <source>
        <dbReference type="Pfam" id="PF18962"/>
    </source>
</evidence>
<dbReference type="EMBL" id="JALPRF010000012">
    <property type="protein sequence ID" value="MCK8495900.1"/>
    <property type="molecule type" value="Genomic_DNA"/>
</dbReference>
<dbReference type="InterPro" id="IPR026444">
    <property type="entry name" value="Secre_tail"/>
</dbReference>
<dbReference type="Pfam" id="PF18962">
    <property type="entry name" value="Por_Secre_tail"/>
    <property type="match status" value="1"/>
</dbReference>
<dbReference type="InterPro" id="IPR044023">
    <property type="entry name" value="Ig_7"/>
</dbReference>